<dbReference type="Pfam" id="PF01547">
    <property type="entry name" value="SBP_bac_1"/>
    <property type="match status" value="1"/>
</dbReference>
<comment type="caution">
    <text evidence="5">The sequence shown here is derived from an EMBL/GenBank/DDBJ whole genome shotgun (WGS) entry which is preliminary data.</text>
</comment>
<sequence length="432" mass="45034">MRSWSKSVVGGAVAAAALMLAGCAGSGGDTGGENPAPSGPRELTVWLMNGSAPETLTNELHKEFEAANPGVTVKYEVQQWNGIQDKLTTALASNDAPDVIEIGNTQSPKFAAEGVLLDVSADAGSFNKDQWLSGLTGSATWDGKQYAVPFYAANRVVLYRTDMFEQAGITAPPANRTEWLAAIDKLKAKFGSDKDFQALYLPGQNWYTLLSFIWDEGGDIATQDGNAFKASLDSPQAKAGLEFYKQLVEASGTKAPKDADEQTPEQAGIYGGGKVAMFIGLPWEVATAAKSDPKLTDLTGAFPIPGKAGSAPVFQGGSNLAVPANSKDQDLAKKYLAMLSSTKYQTQFAKAGMIPGTSTDVSALEASGPVSAAMAKASANGKGVPATPGWATIEAGQNPLKDMLTAYLTGAKPIEQATADANGVLDKAFSES</sequence>
<evidence type="ECO:0000256" key="2">
    <source>
        <dbReference type="ARBA" id="ARBA00022448"/>
    </source>
</evidence>
<evidence type="ECO:0000256" key="1">
    <source>
        <dbReference type="ARBA" id="ARBA00008520"/>
    </source>
</evidence>
<comment type="similarity">
    <text evidence="1">Belongs to the bacterial solute-binding protein 1 family.</text>
</comment>
<dbReference type="PROSITE" id="PS51257">
    <property type="entry name" value="PROKAR_LIPOPROTEIN"/>
    <property type="match status" value="1"/>
</dbReference>
<dbReference type="PANTHER" id="PTHR30061:SF50">
    <property type="entry name" value="MALTOSE_MALTODEXTRIN-BINDING PERIPLASMIC PROTEIN"/>
    <property type="match status" value="1"/>
</dbReference>
<feature type="chain" id="PRO_5045692390" evidence="4">
    <location>
        <begin position="27"/>
        <end position="432"/>
    </location>
</feature>
<dbReference type="EMBL" id="JBHSKF010000016">
    <property type="protein sequence ID" value="MFC5290337.1"/>
    <property type="molecule type" value="Genomic_DNA"/>
</dbReference>
<proteinExistence type="inferred from homology"/>
<accession>A0ABW0ESN7</accession>
<reference evidence="6" key="1">
    <citation type="journal article" date="2019" name="Int. J. Syst. Evol. Microbiol.">
        <title>The Global Catalogue of Microorganisms (GCM) 10K type strain sequencing project: providing services to taxonomists for standard genome sequencing and annotation.</title>
        <authorList>
            <consortium name="The Broad Institute Genomics Platform"/>
            <consortium name="The Broad Institute Genome Sequencing Center for Infectious Disease"/>
            <person name="Wu L."/>
            <person name="Ma J."/>
        </authorList>
    </citation>
    <scope>NUCLEOTIDE SEQUENCE [LARGE SCALE GENOMIC DNA]</scope>
    <source>
        <strain evidence="6">CCUG 59778</strain>
    </source>
</reference>
<dbReference type="Proteomes" id="UP001596157">
    <property type="component" value="Unassembled WGS sequence"/>
</dbReference>
<evidence type="ECO:0000256" key="4">
    <source>
        <dbReference type="SAM" id="SignalP"/>
    </source>
</evidence>
<dbReference type="PANTHER" id="PTHR30061">
    <property type="entry name" value="MALTOSE-BINDING PERIPLASMIC PROTEIN"/>
    <property type="match status" value="1"/>
</dbReference>
<evidence type="ECO:0000313" key="6">
    <source>
        <dbReference type="Proteomes" id="UP001596157"/>
    </source>
</evidence>
<name>A0ABW0ESN7_9PSEU</name>
<dbReference type="InterPro" id="IPR006059">
    <property type="entry name" value="SBP"/>
</dbReference>
<organism evidence="5 6">
    <name type="scientific">Actinokineospora guangxiensis</name>
    <dbReference type="NCBI Taxonomy" id="1490288"/>
    <lineage>
        <taxon>Bacteria</taxon>
        <taxon>Bacillati</taxon>
        <taxon>Actinomycetota</taxon>
        <taxon>Actinomycetes</taxon>
        <taxon>Pseudonocardiales</taxon>
        <taxon>Pseudonocardiaceae</taxon>
        <taxon>Actinokineospora</taxon>
    </lineage>
</organism>
<dbReference type="CDD" id="cd14747">
    <property type="entry name" value="PBP2_MalE"/>
    <property type="match status" value="1"/>
</dbReference>
<keyword evidence="2" id="KW-0813">Transport</keyword>
<evidence type="ECO:0000256" key="3">
    <source>
        <dbReference type="ARBA" id="ARBA00022729"/>
    </source>
</evidence>
<dbReference type="SUPFAM" id="SSF53850">
    <property type="entry name" value="Periplasmic binding protein-like II"/>
    <property type="match status" value="1"/>
</dbReference>
<gene>
    <name evidence="5" type="ORF">ACFPM7_25070</name>
</gene>
<protein>
    <submittedName>
        <fullName evidence="5">Sugar ABC transporter substrate-binding protein</fullName>
    </submittedName>
</protein>
<keyword evidence="6" id="KW-1185">Reference proteome</keyword>
<evidence type="ECO:0000313" key="5">
    <source>
        <dbReference type="EMBL" id="MFC5290337.1"/>
    </source>
</evidence>
<dbReference type="RefSeq" id="WP_378250227.1">
    <property type="nucleotide sequence ID" value="NZ_JBHSKF010000016.1"/>
</dbReference>
<feature type="signal peptide" evidence="4">
    <location>
        <begin position="1"/>
        <end position="26"/>
    </location>
</feature>
<dbReference type="Gene3D" id="3.40.190.10">
    <property type="entry name" value="Periplasmic binding protein-like II"/>
    <property type="match status" value="2"/>
</dbReference>
<keyword evidence="3 4" id="KW-0732">Signal</keyword>